<dbReference type="Pfam" id="PF05569">
    <property type="entry name" value="Peptidase_M56"/>
    <property type="match status" value="1"/>
</dbReference>
<feature type="transmembrane region" description="Helical" evidence="2">
    <location>
        <begin position="120"/>
        <end position="141"/>
    </location>
</feature>
<gene>
    <name evidence="5" type="ORF">EU557_20305</name>
</gene>
<proteinExistence type="predicted"/>
<dbReference type="InterPro" id="IPR037682">
    <property type="entry name" value="TonB_C"/>
</dbReference>
<dbReference type="Pfam" id="PF03544">
    <property type="entry name" value="TonB_C"/>
    <property type="match status" value="1"/>
</dbReference>
<evidence type="ECO:0000256" key="1">
    <source>
        <dbReference type="SAM" id="MobiDB-lite"/>
    </source>
</evidence>
<dbReference type="Gene3D" id="3.30.1150.10">
    <property type="match status" value="1"/>
</dbReference>
<dbReference type="EMBL" id="SRKZ01000006">
    <property type="protein sequence ID" value="TGD78449.1"/>
    <property type="molecule type" value="Genomic_DNA"/>
</dbReference>
<dbReference type="Proteomes" id="UP000298284">
    <property type="component" value="Unassembled WGS sequence"/>
</dbReference>
<sequence>MPNRIHLLPHPLMSPSLLHPSLSGLLSALLLSIVLLGVCWLFYRLLLRPERCFQFNRRFLLYTPWLVLVVPPLLGVAGPWLAGWRPTWVAAAPAASGLLPSAVLPGVTIQSAGPLGATDWGYWLLLVYGAGVLMLLGHRAWQLLQLWQLARTWPREARSGYTLAYTGGQRPVSSFGQLIFWDETAKLSPAEADQILRHEVAHVQQQHSRERLSLELARVLLWFNPFVHFYPAALELTHELLADEAVLGQSPTVAAEAYTTLLARVALRQVHPTLPLAHSFTQSFTLTRIRMLTSSAPVRRWKQWLLAPLSAALLLLVACEKSGEPAGAAATATASAQDIPPPPPPTVVDAPAPPPPPPPAYFYVEEMPQYQGGQKQLLADIGKAVVYPEIAKAEKLEGRVFVRFIVAADGTIQAAELQKGIGYSLTYPNGEGKPTLTKVVTPAAQAMNDMALNAVRNLPGKWTPGRQDGKPVAVFYTVPITYSLK</sequence>
<keyword evidence="2" id="KW-0812">Transmembrane</keyword>
<name>A0A4Z0MG42_9BACT</name>
<dbReference type="InterPro" id="IPR051045">
    <property type="entry name" value="TonB-dependent_transducer"/>
</dbReference>
<protein>
    <recommendedName>
        <fullName evidence="7">TonB family protein</fullName>
    </recommendedName>
</protein>
<evidence type="ECO:0000313" key="6">
    <source>
        <dbReference type="Proteomes" id="UP000298284"/>
    </source>
</evidence>
<organism evidence="5 6">
    <name type="scientific">Hymenobacter wooponensis</name>
    <dbReference type="NCBI Taxonomy" id="1525360"/>
    <lineage>
        <taxon>Bacteria</taxon>
        <taxon>Pseudomonadati</taxon>
        <taxon>Bacteroidota</taxon>
        <taxon>Cytophagia</taxon>
        <taxon>Cytophagales</taxon>
        <taxon>Hymenobacteraceae</taxon>
        <taxon>Hymenobacter</taxon>
    </lineage>
</organism>
<accession>A0A4Z0MG42</accession>
<keyword evidence="2" id="KW-0472">Membrane</keyword>
<feature type="transmembrane region" description="Helical" evidence="2">
    <location>
        <begin position="20"/>
        <end position="47"/>
    </location>
</feature>
<keyword evidence="6" id="KW-1185">Reference proteome</keyword>
<dbReference type="PANTHER" id="PTHR33446">
    <property type="entry name" value="PROTEIN TONB-RELATED"/>
    <property type="match status" value="1"/>
</dbReference>
<evidence type="ECO:0000313" key="5">
    <source>
        <dbReference type="EMBL" id="TGD78449.1"/>
    </source>
</evidence>
<feature type="domain" description="Peptidase M56" evidence="4">
    <location>
        <begin position="184"/>
        <end position="291"/>
    </location>
</feature>
<feature type="transmembrane region" description="Helical" evidence="2">
    <location>
        <begin position="88"/>
        <end position="108"/>
    </location>
</feature>
<dbReference type="GO" id="GO:0098797">
    <property type="term" value="C:plasma membrane protein complex"/>
    <property type="evidence" value="ECO:0007669"/>
    <property type="project" value="TreeGrafter"/>
</dbReference>
<feature type="compositionally biased region" description="Pro residues" evidence="1">
    <location>
        <begin position="339"/>
        <end position="355"/>
    </location>
</feature>
<dbReference type="OrthoDB" id="1039448at2"/>
<comment type="caution">
    <text evidence="5">The sequence shown here is derived from an EMBL/GenBank/DDBJ whole genome shotgun (WGS) entry which is preliminary data.</text>
</comment>
<evidence type="ECO:0000259" key="3">
    <source>
        <dbReference type="Pfam" id="PF03544"/>
    </source>
</evidence>
<evidence type="ECO:0000259" key="4">
    <source>
        <dbReference type="Pfam" id="PF05569"/>
    </source>
</evidence>
<reference evidence="5 6" key="1">
    <citation type="submission" date="2019-04" db="EMBL/GenBank/DDBJ databases">
        <authorList>
            <person name="Feng G."/>
            <person name="Zhang J."/>
            <person name="Zhu H."/>
        </authorList>
    </citation>
    <scope>NUCLEOTIDE SEQUENCE [LARGE SCALE GENOMIC DNA]</scope>
    <source>
        <strain evidence="5 6">JCM 19491</strain>
    </source>
</reference>
<evidence type="ECO:0008006" key="7">
    <source>
        <dbReference type="Google" id="ProtNLM"/>
    </source>
</evidence>
<dbReference type="SUPFAM" id="SSF74653">
    <property type="entry name" value="TolA/TonB C-terminal domain"/>
    <property type="match status" value="1"/>
</dbReference>
<dbReference type="GO" id="GO:0055085">
    <property type="term" value="P:transmembrane transport"/>
    <property type="evidence" value="ECO:0007669"/>
    <property type="project" value="InterPro"/>
</dbReference>
<dbReference type="PANTHER" id="PTHR33446:SF2">
    <property type="entry name" value="PROTEIN TONB"/>
    <property type="match status" value="1"/>
</dbReference>
<keyword evidence="2" id="KW-1133">Transmembrane helix</keyword>
<dbReference type="AlphaFoldDB" id="A0A4Z0MG42"/>
<dbReference type="InterPro" id="IPR008756">
    <property type="entry name" value="Peptidase_M56"/>
</dbReference>
<feature type="transmembrane region" description="Helical" evidence="2">
    <location>
        <begin position="59"/>
        <end position="82"/>
    </location>
</feature>
<feature type="domain" description="TonB C-terminal" evidence="3">
    <location>
        <begin position="385"/>
        <end position="424"/>
    </location>
</feature>
<dbReference type="GO" id="GO:0031992">
    <property type="term" value="F:energy transducer activity"/>
    <property type="evidence" value="ECO:0007669"/>
    <property type="project" value="TreeGrafter"/>
</dbReference>
<feature type="region of interest" description="Disordered" evidence="1">
    <location>
        <begin position="328"/>
        <end position="355"/>
    </location>
</feature>
<evidence type="ECO:0000256" key="2">
    <source>
        <dbReference type="SAM" id="Phobius"/>
    </source>
</evidence>